<evidence type="ECO:0000313" key="1">
    <source>
        <dbReference type="EMBL" id="GIY45599.1"/>
    </source>
</evidence>
<name>A0AAV4TIR5_CAEEX</name>
<evidence type="ECO:0000313" key="2">
    <source>
        <dbReference type="Proteomes" id="UP001054945"/>
    </source>
</evidence>
<reference evidence="1 2" key="1">
    <citation type="submission" date="2021-06" db="EMBL/GenBank/DDBJ databases">
        <title>Caerostris extrusa draft genome.</title>
        <authorList>
            <person name="Kono N."/>
            <person name="Arakawa K."/>
        </authorList>
    </citation>
    <scope>NUCLEOTIDE SEQUENCE [LARGE SCALE GENOMIC DNA]</scope>
</reference>
<sequence length="85" mass="9750">MCVTIQRVVSFTRVAYLHHCIQLNRLCTPVITQQCLDFRRWILQETIVVPNFAANWTTGFTLDYDINVCTGLFDSVIVPCILLST</sequence>
<proteinExistence type="predicted"/>
<protein>
    <submittedName>
        <fullName evidence="1">Uncharacterized protein</fullName>
    </submittedName>
</protein>
<keyword evidence="2" id="KW-1185">Reference proteome</keyword>
<comment type="caution">
    <text evidence="1">The sequence shown here is derived from an EMBL/GenBank/DDBJ whole genome shotgun (WGS) entry which is preliminary data.</text>
</comment>
<dbReference type="EMBL" id="BPLR01011295">
    <property type="protein sequence ID" value="GIY45599.1"/>
    <property type="molecule type" value="Genomic_DNA"/>
</dbReference>
<gene>
    <name evidence="1" type="ORF">CEXT_358861</name>
</gene>
<accession>A0AAV4TIR5</accession>
<dbReference type="AlphaFoldDB" id="A0AAV4TIR5"/>
<organism evidence="1 2">
    <name type="scientific">Caerostris extrusa</name>
    <name type="common">Bark spider</name>
    <name type="synonym">Caerostris bankana</name>
    <dbReference type="NCBI Taxonomy" id="172846"/>
    <lineage>
        <taxon>Eukaryota</taxon>
        <taxon>Metazoa</taxon>
        <taxon>Ecdysozoa</taxon>
        <taxon>Arthropoda</taxon>
        <taxon>Chelicerata</taxon>
        <taxon>Arachnida</taxon>
        <taxon>Araneae</taxon>
        <taxon>Araneomorphae</taxon>
        <taxon>Entelegynae</taxon>
        <taxon>Araneoidea</taxon>
        <taxon>Araneidae</taxon>
        <taxon>Caerostris</taxon>
    </lineage>
</organism>
<dbReference type="Proteomes" id="UP001054945">
    <property type="component" value="Unassembled WGS sequence"/>
</dbReference>